<dbReference type="EMBL" id="GBHO01017737">
    <property type="protein sequence ID" value="JAG25867.1"/>
    <property type="molecule type" value="Transcribed_RNA"/>
</dbReference>
<sequence length="724" mass="77962">QTANEVVPMLSTKSAKSGSKGEGRRLATASAVEDGNHGREVQVDGRTLGFEANENSESFMADDDDNIVIVIDGSEEDTEPEGGGSCRVEDGGSGARSCQKDGGCIARSRRKDGGIGASSRQKGGRSGARSRQEDGGVDASSHQKDGESIARSRQKDGGVGTSSRQEDGGSGARSRQKDDGGVGASSCQRDRRIDASSRQRDGGSGGRSLQKDGGVGASSRRKDGRIGAISRKKDGRLGAGYVQKVVKKLLGANDSKIPPKPKSSLATFLGEGSSNKTVATPKPSNKPATVPEATPSVEKITDSRDLRWKQIESVISTDRHVYSDWWSAETTRLAEDCARVIEEQRKLMANRVMEDSISGRMVKSNLKLARDDRKKTYGSRKKKESTDSGSEPEFESLTIQNLRETPSESSPATIRAESSSATDGFANLKHSNQPGTAAITSPATIPCESSSETNDFASPNLSNPPGSAASWSGPSISAVSSIKMDNIVGWKPPKERGSTTITTPATIEGESSSKTVDFENVQPRNERLDSNTASYDNHRKPTARILRKSRSPGIPLFLAKPKVTFEIEKPRKTIQNKKKFVGNPAGDSSDMRGVNVVPDENLQFDELTSGESEVTYYDESSFTFTNEGSCKRKRRPPMVSYGEPLRLNVSGEKVKTYCKPRLDCTDRRAVDRLDIQSGDFGRSEVEEDDWINLESVKKGRACLSINGEIVEASDEELDSAVILA</sequence>
<accession>A0A0A9XYI5</accession>
<protein>
    <submittedName>
        <fullName evidence="2">Translation initiation factor IF-2</fullName>
    </submittedName>
</protein>
<feature type="compositionally biased region" description="Polar residues" evidence="1">
    <location>
        <begin position="272"/>
        <end position="287"/>
    </location>
</feature>
<feature type="compositionally biased region" description="Polar residues" evidence="1">
    <location>
        <begin position="397"/>
        <end position="422"/>
    </location>
</feature>
<feature type="region of interest" description="Disordered" evidence="1">
    <location>
        <begin position="363"/>
        <end position="469"/>
    </location>
</feature>
<feature type="compositionally biased region" description="Basic and acidic residues" evidence="1">
    <location>
        <begin position="141"/>
        <end position="156"/>
    </location>
</feature>
<dbReference type="AlphaFoldDB" id="A0A0A9XYI5"/>
<feature type="compositionally biased region" description="Basic and acidic residues" evidence="1">
    <location>
        <begin position="188"/>
        <end position="201"/>
    </location>
</feature>
<feature type="region of interest" description="Disordered" evidence="1">
    <location>
        <begin position="1"/>
        <end position="36"/>
    </location>
</feature>
<dbReference type="GO" id="GO:0003743">
    <property type="term" value="F:translation initiation factor activity"/>
    <property type="evidence" value="ECO:0007669"/>
    <property type="project" value="UniProtKB-KW"/>
</dbReference>
<feature type="region of interest" description="Disordered" evidence="1">
    <location>
        <begin position="250"/>
        <end position="299"/>
    </location>
</feature>
<gene>
    <name evidence="2" type="primary">infB_76</name>
    <name evidence="2" type="ORF">CM83_56903</name>
</gene>
<reference evidence="2" key="1">
    <citation type="journal article" date="2014" name="PLoS ONE">
        <title>Transcriptome-Based Identification of ABC Transporters in the Western Tarnished Plant Bug Lygus hesperus.</title>
        <authorList>
            <person name="Hull J.J."/>
            <person name="Chaney K."/>
            <person name="Geib S.M."/>
            <person name="Fabrick J.A."/>
            <person name="Brent C.S."/>
            <person name="Walsh D."/>
            <person name="Lavine L.C."/>
        </authorList>
    </citation>
    <scope>NUCLEOTIDE SEQUENCE</scope>
</reference>
<proteinExistence type="predicted"/>
<feature type="non-terminal residue" evidence="2">
    <location>
        <position position="1"/>
    </location>
</feature>
<evidence type="ECO:0000256" key="1">
    <source>
        <dbReference type="SAM" id="MobiDB-lite"/>
    </source>
</evidence>
<organism evidence="2">
    <name type="scientific">Lygus hesperus</name>
    <name type="common">Western plant bug</name>
    <dbReference type="NCBI Taxonomy" id="30085"/>
    <lineage>
        <taxon>Eukaryota</taxon>
        <taxon>Metazoa</taxon>
        <taxon>Ecdysozoa</taxon>
        <taxon>Arthropoda</taxon>
        <taxon>Hexapoda</taxon>
        <taxon>Insecta</taxon>
        <taxon>Pterygota</taxon>
        <taxon>Neoptera</taxon>
        <taxon>Paraneoptera</taxon>
        <taxon>Hemiptera</taxon>
        <taxon>Heteroptera</taxon>
        <taxon>Panheteroptera</taxon>
        <taxon>Cimicomorpha</taxon>
        <taxon>Miridae</taxon>
        <taxon>Mirini</taxon>
        <taxon>Lygus</taxon>
    </lineage>
</organism>
<evidence type="ECO:0000313" key="2">
    <source>
        <dbReference type="EMBL" id="JAG25867.1"/>
    </source>
</evidence>
<keyword evidence="2" id="KW-0396">Initiation factor</keyword>
<feature type="compositionally biased region" description="Basic and acidic residues" evidence="1">
    <location>
        <begin position="220"/>
        <end position="234"/>
    </location>
</feature>
<keyword evidence="2" id="KW-0648">Protein biosynthesis</keyword>
<reference evidence="2" key="2">
    <citation type="submission" date="2014-07" db="EMBL/GenBank/DDBJ databases">
        <authorList>
            <person name="Hull J."/>
        </authorList>
    </citation>
    <scope>NUCLEOTIDE SEQUENCE</scope>
</reference>
<name>A0A0A9XYI5_LYGHE</name>
<feature type="compositionally biased region" description="Polar residues" evidence="1">
    <location>
        <begin position="429"/>
        <end position="461"/>
    </location>
</feature>
<feature type="region of interest" description="Disordered" evidence="1">
    <location>
        <begin position="71"/>
        <end position="234"/>
    </location>
</feature>